<keyword evidence="3 6" id="KW-0812">Transmembrane</keyword>
<dbReference type="GO" id="GO:0005384">
    <property type="term" value="F:manganese ion transmembrane transporter activity"/>
    <property type="evidence" value="ECO:0007669"/>
    <property type="project" value="TreeGrafter"/>
</dbReference>
<feature type="transmembrane region" description="Helical" evidence="6">
    <location>
        <begin position="173"/>
        <end position="191"/>
    </location>
</feature>
<comment type="subcellular location">
    <subcellularLocation>
        <location evidence="1">Membrane</location>
        <topology evidence="1">Multi-pass membrane protein</topology>
    </subcellularLocation>
</comment>
<feature type="transmembrane region" description="Helical" evidence="6">
    <location>
        <begin position="70"/>
        <end position="93"/>
    </location>
</feature>
<evidence type="ECO:0000256" key="2">
    <source>
        <dbReference type="ARBA" id="ARBA00022448"/>
    </source>
</evidence>
<dbReference type="OrthoDB" id="409173at2759"/>
<proteinExistence type="predicted"/>
<dbReference type="GO" id="GO:0005886">
    <property type="term" value="C:plasma membrane"/>
    <property type="evidence" value="ECO:0007669"/>
    <property type="project" value="TreeGrafter"/>
</dbReference>
<feature type="transmembrane region" description="Helical" evidence="6">
    <location>
        <begin position="144"/>
        <end position="166"/>
    </location>
</feature>
<reference evidence="8" key="1">
    <citation type="journal article" date="2013" name="Science">
        <title>Gene transfer from bacteria and archaea facilitated evolution of an extremophilic eukaryote.</title>
        <authorList>
            <person name="Schonknecht G."/>
            <person name="Chen W.H."/>
            <person name="Ternes C.M."/>
            <person name="Barbier G.G."/>
            <person name="Shrestha R.P."/>
            <person name="Stanke M."/>
            <person name="Brautigam A."/>
            <person name="Baker B.J."/>
            <person name="Banfield J.F."/>
            <person name="Garavito R.M."/>
            <person name="Carr K."/>
            <person name="Wilkerson C."/>
            <person name="Rensing S.A."/>
            <person name="Gagneul D."/>
            <person name="Dickenson N.E."/>
            <person name="Oesterhelt C."/>
            <person name="Lercher M.J."/>
            <person name="Weber A.P."/>
        </authorList>
    </citation>
    <scope>NUCLEOTIDE SEQUENCE [LARGE SCALE GENOMIC DNA]</scope>
    <source>
        <strain evidence="8">074W</strain>
    </source>
</reference>
<name>M2Y8W3_GALSU</name>
<sequence length="486" mass="53847">MVWTTRFRLGTMVNSNADDVRTNPWYLRLYSKVMSFFRFVGPGWLVSVALMDPGNYETALQAGSQYGYKILWAVWWSVVVTIVYQVASIYLGLYCEEDLASACRQQYPKWTAILLWLFMEATIITTDMVEVTGFAIAIQILFGWPLYGGVLLSCITTLLLLAFRLFGFRTLEILVLLLSLLMTLSFFIEWAETGTRTADFFEGWFVPRVPSGSALVVLAIVGTDVVPQNLYLQSRLVKSRDVKVDDRKEAFISNVIETVIPMLLAFVLNGAIISLAAIDFHDNNEISSSLLSSVGLTNVCTLIKQVYQNKEAGCILWAISLLASGQSTAMTATYTGQIVMEGFIRLHMSIWLRSLLTRCISLIPAIVVVSLAGEKGANTAILIGAAIPSATLPFAVIPLVKFVSSRRFLKERVIPRWCQVALVILSLVLIGFNIFLIVAAPGRHTLRHLLSTGSSWSIAGIVLTAIIGSCYLVFLLFITFCPIQAE</sequence>
<evidence type="ECO:0000256" key="5">
    <source>
        <dbReference type="ARBA" id="ARBA00023136"/>
    </source>
</evidence>
<dbReference type="PRINTS" id="PR00447">
    <property type="entry name" value="NATRESASSCMP"/>
</dbReference>
<dbReference type="PANTHER" id="PTHR11706:SF33">
    <property type="entry name" value="NATURAL RESISTANCE-ASSOCIATED MACROPHAGE PROTEIN 2"/>
    <property type="match status" value="1"/>
</dbReference>
<evidence type="ECO:0000313" key="7">
    <source>
        <dbReference type="EMBL" id="EME32279.1"/>
    </source>
</evidence>
<keyword evidence="2" id="KW-0813">Transport</keyword>
<dbReference type="Pfam" id="PF01566">
    <property type="entry name" value="Nramp"/>
    <property type="match status" value="1"/>
</dbReference>
<evidence type="ECO:0000256" key="4">
    <source>
        <dbReference type="ARBA" id="ARBA00022989"/>
    </source>
</evidence>
<feature type="transmembrane region" description="Helical" evidence="6">
    <location>
        <begin position="315"/>
        <end position="334"/>
    </location>
</feature>
<dbReference type="Gramene" id="EME32279">
    <property type="protein sequence ID" value="EME32279"/>
    <property type="gene ID" value="Gasu_06870"/>
</dbReference>
<dbReference type="GO" id="GO:0034755">
    <property type="term" value="P:iron ion transmembrane transport"/>
    <property type="evidence" value="ECO:0007669"/>
    <property type="project" value="TreeGrafter"/>
</dbReference>
<dbReference type="NCBIfam" id="NF037982">
    <property type="entry name" value="Nramp_1"/>
    <property type="match status" value="1"/>
</dbReference>
<feature type="transmembrane region" description="Helical" evidence="6">
    <location>
        <begin position="211"/>
        <end position="231"/>
    </location>
</feature>
<dbReference type="PANTHER" id="PTHR11706">
    <property type="entry name" value="SOLUTE CARRIER PROTEIN FAMILY 11 MEMBER"/>
    <property type="match status" value="1"/>
</dbReference>
<dbReference type="RefSeq" id="XP_005708799.1">
    <property type="nucleotide sequence ID" value="XM_005708742.1"/>
</dbReference>
<feature type="transmembrane region" description="Helical" evidence="6">
    <location>
        <begin position="113"/>
        <end position="138"/>
    </location>
</feature>
<dbReference type="AlphaFoldDB" id="M2Y8W3"/>
<dbReference type="OMA" id="YEYYPRT"/>
<feature type="transmembrane region" description="Helical" evidence="6">
    <location>
        <begin position="379"/>
        <end position="400"/>
    </location>
</feature>
<feature type="transmembrane region" description="Helical" evidence="6">
    <location>
        <begin position="251"/>
        <end position="278"/>
    </location>
</feature>
<dbReference type="GeneID" id="17090870"/>
<protein>
    <submittedName>
        <fullName evidence="7">Metal ion (Mn2+-iron) transporter, Nramp family</fullName>
    </submittedName>
</protein>
<feature type="transmembrane region" description="Helical" evidence="6">
    <location>
        <begin position="458"/>
        <end position="483"/>
    </location>
</feature>
<accession>M2Y8W3</accession>
<feature type="transmembrane region" description="Helical" evidence="6">
    <location>
        <begin position="420"/>
        <end position="438"/>
    </location>
</feature>
<feature type="transmembrane region" description="Helical" evidence="6">
    <location>
        <begin position="29"/>
        <end position="50"/>
    </location>
</feature>
<dbReference type="GO" id="GO:0015086">
    <property type="term" value="F:cadmium ion transmembrane transporter activity"/>
    <property type="evidence" value="ECO:0007669"/>
    <property type="project" value="TreeGrafter"/>
</dbReference>
<keyword evidence="4 6" id="KW-1133">Transmembrane helix</keyword>
<evidence type="ECO:0000313" key="8">
    <source>
        <dbReference type="Proteomes" id="UP000030680"/>
    </source>
</evidence>
<dbReference type="InterPro" id="IPR001046">
    <property type="entry name" value="NRAMP_fam"/>
</dbReference>
<feature type="transmembrane region" description="Helical" evidence="6">
    <location>
        <begin position="355"/>
        <end position="373"/>
    </location>
</feature>
<organism evidence="7 8">
    <name type="scientific">Galdieria sulphuraria</name>
    <name type="common">Red alga</name>
    <dbReference type="NCBI Taxonomy" id="130081"/>
    <lineage>
        <taxon>Eukaryota</taxon>
        <taxon>Rhodophyta</taxon>
        <taxon>Bangiophyceae</taxon>
        <taxon>Galdieriales</taxon>
        <taxon>Galdieriaceae</taxon>
        <taxon>Galdieria</taxon>
    </lineage>
</organism>
<dbReference type="Proteomes" id="UP000030680">
    <property type="component" value="Unassembled WGS sequence"/>
</dbReference>
<evidence type="ECO:0000256" key="1">
    <source>
        <dbReference type="ARBA" id="ARBA00004141"/>
    </source>
</evidence>
<dbReference type="KEGG" id="gsl:Gasu_06870"/>
<keyword evidence="5 6" id="KW-0472">Membrane</keyword>
<dbReference type="EMBL" id="KB454487">
    <property type="protein sequence ID" value="EME32279.1"/>
    <property type="molecule type" value="Genomic_DNA"/>
</dbReference>
<keyword evidence="8" id="KW-1185">Reference proteome</keyword>
<evidence type="ECO:0000256" key="6">
    <source>
        <dbReference type="SAM" id="Phobius"/>
    </source>
</evidence>
<gene>
    <name evidence="7" type="ORF">Gasu_06870</name>
</gene>
<dbReference type="eggNOG" id="KOG1291">
    <property type="taxonomic scope" value="Eukaryota"/>
</dbReference>
<evidence type="ECO:0000256" key="3">
    <source>
        <dbReference type="ARBA" id="ARBA00022692"/>
    </source>
</evidence>
<dbReference type="NCBIfam" id="TIGR01197">
    <property type="entry name" value="nramp"/>
    <property type="match status" value="1"/>
</dbReference>